<name>A0A6D2JWB4_9BRAS</name>
<evidence type="ECO:0000256" key="1">
    <source>
        <dbReference type="SAM" id="MobiDB-lite"/>
    </source>
</evidence>
<evidence type="ECO:0000313" key="2">
    <source>
        <dbReference type="EMBL" id="CAA7040323.1"/>
    </source>
</evidence>
<dbReference type="Proteomes" id="UP000467841">
    <property type="component" value="Unassembled WGS sequence"/>
</dbReference>
<evidence type="ECO:0000313" key="3">
    <source>
        <dbReference type="Proteomes" id="UP000467841"/>
    </source>
</evidence>
<feature type="region of interest" description="Disordered" evidence="1">
    <location>
        <begin position="1"/>
        <end position="41"/>
    </location>
</feature>
<accession>A0A6D2JWB4</accession>
<dbReference type="EMBL" id="CACVBM020001227">
    <property type="protein sequence ID" value="CAA7040323.1"/>
    <property type="molecule type" value="Genomic_DNA"/>
</dbReference>
<dbReference type="AlphaFoldDB" id="A0A6D2JWB4"/>
<proteinExistence type="predicted"/>
<comment type="caution">
    <text evidence="2">The sequence shown here is derived from an EMBL/GenBank/DDBJ whole genome shotgun (WGS) entry which is preliminary data.</text>
</comment>
<keyword evidence="3" id="KW-1185">Reference proteome</keyword>
<protein>
    <submittedName>
        <fullName evidence="2">Uncharacterized protein</fullName>
    </submittedName>
</protein>
<organism evidence="2 3">
    <name type="scientific">Microthlaspi erraticum</name>
    <dbReference type="NCBI Taxonomy" id="1685480"/>
    <lineage>
        <taxon>Eukaryota</taxon>
        <taxon>Viridiplantae</taxon>
        <taxon>Streptophyta</taxon>
        <taxon>Embryophyta</taxon>
        <taxon>Tracheophyta</taxon>
        <taxon>Spermatophyta</taxon>
        <taxon>Magnoliopsida</taxon>
        <taxon>eudicotyledons</taxon>
        <taxon>Gunneridae</taxon>
        <taxon>Pentapetalae</taxon>
        <taxon>rosids</taxon>
        <taxon>malvids</taxon>
        <taxon>Brassicales</taxon>
        <taxon>Brassicaceae</taxon>
        <taxon>Coluteocarpeae</taxon>
        <taxon>Microthlaspi</taxon>
    </lineage>
</organism>
<sequence length="66" mass="7629">MQKSGKGRSVGVKQKEAMKAIQMKRRREKSPPLPRSFPSQTHRDLRCTYLLPLSSITDSSIDWQKK</sequence>
<reference evidence="2" key="1">
    <citation type="submission" date="2020-01" db="EMBL/GenBank/DDBJ databases">
        <authorList>
            <person name="Mishra B."/>
        </authorList>
    </citation>
    <scope>NUCLEOTIDE SEQUENCE [LARGE SCALE GENOMIC DNA]</scope>
</reference>
<gene>
    <name evidence="2" type="ORF">MERR_LOCUS27558</name>
</gene>